<dbReference type="Pfam" id="PF00171">
    <property type="entry name" value="Aldedh"/>
    <property type="match status" value="1"/>
</dbReference>
<protein>
    <submittedName>
        <fullName evidence="4">Aldehyde dehydrogenase family protein</fullName>
    </submittedName>
</protein>
<dbReference type="InterPro" id="IPR051020">
    <property type="entry name" value="ALDH-related_metabolic_enz"/>
</dbReference>
<dbReference type="InterPro" id="IPR016161">
    <property type="entry name" value="Ald_DH/histidinol_DH"/>
</dbReference>
<evidence type="ECO:0000313" key="5">
    <source>
        <dbReference type="Proteomes" id="UP001341444"/>
    </source>
</evidence>
<proteinExistence type="inferred from homology"/>
<name>A0ABU6MQ80_9BACI</name>
<gene>
    <name evidence="4" type="ORF">P4T90_20230</name>
</gene>
<dbReference type="PANTHER" id="PTHR42991:SF1">
    <property type="entry name" value="ALDEHYDE DEHYDROGENASE"/>
    <property type="match status" value="1"/>
</dbReference>
<evidence type="ECO:0000313" key="4">
    <source>
        <dbReference type="EMBL" id="MED1205382.1"/>
    </source>
</evidence>
<dbReference type="RefSeq" id="WP_066263005.1">
    <property type="nucleotide sequence ID" value="NZ_JARMAB010000032.1"/>
</dbReference>
<dbReference type="InterPro" id="IPR016163">
    <property type="entry name" value="Ald_DH_C"/>
</dbReference>
<dbReference type="CDD" id="cd07149">
    <property type="entry name" value="ALDH_y4uC"/>
    <property type="match status" value="1"/>
</dbReference>
<evidence type="ECO:0000256" key="2">
    <source>
        <dbReference type="ARBA" id="ARBA00023002"/>
    </source>
</evidence>
<dbReference type="Gene3D" id="3.40.309.10">
    <property type="entry name" value="Aldehyde Dehydrogenase, Chain A, domain 2"/>
    <property type="match status" value="1"/>
</dbReference>
<reference evidence="4 5" key="1">
    <citation type="submission" date="2023-03" db="EMBL/GenBank/DDBJ databases">
        <title>Bacillus Genome Sequencing.</title>
        <authorList>
            <person name="Dunlap C."/>
        </authorList>
    </citation>
    <scope>NUCLEOTIDE SEQUENCE [LARGE SCALE GENOMIC DNA]</scope>
    <source>
        <strain evidence="4 5">B-23453</strain>
    </source>
</reference>
<organism evidence="4 5">
    <name type="scientific">Heyndrickxia acidicola</name>
    <dbReference type="NCBI Taxonomy" id="209389"/>
    <lineage>
        <taxon>Bacteria</taxon>
        <taxon>Bacillati</taxon>
        <taxon>Bacillota</taxon>
        <taxon>Bacilli</taxon>
        <taxon>Bacillales</taxon>
        <taxon>Bacillaceae</taxon>
        <taxon>Heyndrickxia</taxon>
    </lineage>
</organism>
<dbReference type="EMBL" id="JARMAB010000032">
    <property type="protein sequence ID" value="MED1205382.1"/>
    <property type="molecule type" value="Genomic_DNA"/>
</dbReference>
<accession>A0ABU6MQ80</accession>
<keyword evidence="2" id="KW-0560">Oxidoreductase</keyword>
<comment type="similarity">
    <text evidence="1">Belongs to the aldehyde dehydrogenase family.</text>
</comment>
<dbReference type="SUPFAM" id="SSF53720">
    <property type="entry name" value="ALDH-like"/>
    <property type="match status" value="1"/>
</dbReference>
<dbReference type="PANTHER" id="PTHR42991">
    <property type="entry name" value="ALDEHYDE DEHYDROGENASE"/>
    <property type="match status" value="1"/>
</dbReference>
<dbReference type="InterPro" id="IPR015590">
    <property type="entry name" value="Aldehyde_DH_dom"/>
</dbReference>
<keyword evidence="5" id="KW-1185">Reference proteome</keyword>
<comment type="caution">
    <text evidence="4">The sequence shown here is derived from an EMBL/GenBank/DDBJ whole genome shotgun (WGS) entry which is preliminary data.</text>
</comment>
<sequence length="474" mass="51679">MKQLLWVDGEWVEGAGYTDLFSPYKHTKIAEVARADVKQVHAAIESASRAFEITRKMPAHQRADILEKVADFIKQDRKECAELIAKEAGKPLKYALAEVDRTIMTYKFASEEARRLYGETVPLDAAPGGEGRVSYTVKEPLGVITGITPFNFPMNLVAHKIGPAIASGNTIVIKPASQTPLSSFKIAEYFHMAGLPAGALNVISGSGSEIGEILTKDDRVKMITFTGSPSVGESIRNHAGLKRVTLELGSNSAVIVDKDSDLESVVPRVITGAFSYQGQVCISIQRIFVQESIFHAFVKAMVEETKKLTIGDPFSMDTDVSPMISEKDTKRALSWINKAIENGSALAVGGKVKEGALEPSILLHTPLNQEVSCEEVFAPVVHVNPFGEFSEAISMVNQSKYGLQAGIFTKDVNKAFKAAQELHVGGVMINEIPTFRVDNMPYGGVKMSGMGREGIKYAVDEMTELKFISFKLEQ</sequence>
<evidence type="ECO:0000256" key="1">
    <source>
        <dbReference type="ARBA" id="ARBA00009986"/>
    </source>
</evidence>
<dbReference type="Proteomes" id="UP001341444">
    <property type="component" value="Unassembled WGS sequence"/>
</dbReference>
<feature type="domain" description="Aldehyde dehydrogenase" evidence="3">
    <location>
        <begin position="11"/>
        <end position="468"/>
    </location>
</feature>
<dbReference type="Gene3D" id="3.40.605.10">
    <property type="entry name" value="Aldehyde Dehydrogenase, Chain A, domain 1"/>
    <property type="match status" value="1"/>
</dbReference>
<evidence type="ECO:0000259" key="3">
    <source>
        <dbReference type="Pfam" id="PF00171"/>
    </source>
</evidence>
<dbReference type="InterPro" id="IPR016162">
    <property type="entry name" value="Ald_DH_N"/>
</dbReference>